<organism evidence="1 2">
    <name type="scientific">Coccomyxa viridis</name>
    <dbReference type="NCBI Taxonomy" id="1274662"/>
    <lineage>
        <taxon>Eukaryota</taxon>
        <taxon>Viridiplantae</taxon>
        <taxon>Chlorophyta</taxon>
        <taxon>core chlorophytes</taxon>
        <taxon>Trebouxiophyceae</taxon>
        <taxon>Trebouxiophyceae incertae sedis</taxon>
        <taxon>Coccomyxaceae</taxon>
        <taxon>Coccomyxa</taxon>
    </lineage>
</organism>
<name>A0ABP1G0Y4_9CHLO</name>
<dbReference type="EMBL" id="CAXHTA020000011">
    <property type="protein sequence ID" value="CAL5224924.1"/>
    <property type="molecule type" value="Genomic_DNA"/>
</dbReference>
<accession>A0ABP1G0Y4</accession>
<dbReference type="Proteomes" id="UP001497392">
    <property type="component" value="Unassembled WGS sequence"/>
</dbReference>
<evidence type="ECO:0000313" key="1">
    <source>
        <dbReference type="EMBL" id="CAL5224924.1"/>
    </source>
</evidence>
<protein>
    <submittedName>
        <fullName evidence="1">G7692 protein</fullName>
    </submittedName>
</protein>
<sequence>MSIHCSMLRHARSTSPVLSERDAWVRMPAMKGTCGACSSSLPCPKARATSLAHRHRAARALLVSPMRIRPTKHRASAKPCARQSYQHVDAPILEALPQDCHPFSSDETEPITATLHMLAVHSDEVPAYQDSRSVGDPVKER</sequence>
<comment type="caution">
    <text evidence="1">The sequence shown here is derived from an EMBL/GenBank/DDBJ whole genome shotgun (WGS) entry which is preliminary data.</text>
</comment>
<proteinExistence type="predicted"/>
<evidence type="ECO:0000313" key="2">
    <source>
        <dbReference type="Proteomes" id="UP001497392"/>
    </source>
</evidence>
<reference evidence="1 2" key="1">
    <citation type="submission" date="2024-06" db="EMBL/GenBank/DDBJ databases">
        <authorList>
            <person name="Kraege A."/>
            <person name="Thomma B."/>
        </authorList>
    </citation>
    <scope>NUCLEOTIDE SEQUENCE [LARGE SCALE GENOMIC DNA]</scope>
</reference>
<gene>
    <name evidence="1" type="primary">g7692</name>
    <name evidence="1" type="ORF">VP750_LOCUS6583</name>
</gene>
<keyword evidence="2" id="KW-1185">Reference proteome</keyword>